<dbReference type="AlphaFoldDB" id="A0A934Q6M7"/>
<comment type="similarity">
    <text evidence="1">Belongs to the carbohydrate kinase PfkB family.</text>
</comment>
<dbReference type="Pfam" id="PF00294">
    <property type="entry name" value="PfkB"/>
    <property type="match status" value="1"/>
</dbReference>
<evidence type="ECO:0000313" key="9">
    <source>
        <dbReference type="Proteomes" id="UP000608530"/>
    </source>
</evidence>
<accession>A0A934Q6M7</accession>
<reference evidence="8" key="1">
    <citation type="submission" date="2020-12" db="EMBL/GenBank/DDBJ databases">
        <title>Leucobacter sp. CAS1, isolated from Chromium sludge.</title>
        <authorList>
            <person name="Xu Z."/>
        </authorList>
    </citation>
    <scope>NUCLEOTIDE SEQUENCE</scope>
    <source>
        <strain evidence="8">CSA1</strain>
    </source>
</reference>
<feature type="domain" description="Carbohydrate kinase PfkB" evidence="7">
    <location>
        <begin position="80"/>
        <end position="362"/>
    </location>
</feature>
<keyword evidence="9" id="KW-1185">Reference proteome</keyword>
<keyword evidence="4 8" id="KW-0418">Kinase</keyword>
<keyword evidence="5" id="KW-0067">ATP-binding</keyword>
<feature type="compositionally biased region" description="Basic and acidic residues" evidence="6">
    <location>
        <begin position="49"/>
        <end position="63"/>
    </location>
</feature>
<keyword evidence="3" id="KW-0547">Nucleotide-binding</keyword>
<dbReference type="InterPro" id="IPR029056">
    <property type="entry name" value="Ribokinase-like"/>
</dbReference>
<dbReference type="CDD" id="cd01166">
    <property type="entry name" value="KdgK"/>
    <property type="match status" value="1"/>
</dbReference>
<dbReference type="InterPro" id="IPR050306">
    <property type="entry name" value="PfkB_Carbo_kinase"/>
</dbReference>
<gene>
    <name evidence="8" type="ORF">JD276_06370</name>
</gene>
<evidence type="ECO:0000256" key="4">
    <source>
        <dbReference type="ARBA" id="ARBA00022777"/>
    </source>
</evidence>
<dbReference type="GO" id="GO:0016301">
    <property type="term" value="F:kinase activity"/>
    <property type="evidence" value="ECO:0007669"/>
    <property type="project" value="UniProtKB-KW"/>
</dbReference>
<organism evidence="8 9">
    <name type="scientific">Leucobacter chromiisoli</name>
    <dbReference type="NCBI Taxonomy" id="2796471"/>
    <lineage>
        <taxon>Bacteria</taxon>
        <taxon>Bacillati</taxon>
        <taxon>Actinomycetota</taxon>
        <taxon>Actinomycetes</taxon>
        <taxon>Micrococcales</taxon>
        <taxon>Microbacteriaceae</taxon>
        <taxon>Leucobacter</taxon>
    </lineage>
</organism>
<dbReference type="Gene3D" id="3.40.1190.20">
    <property type="match status" value="1"/>
</dbReference>
<dbReference type="PANTHER" id="PTHR43085">
    <property type="entry name" value="HEXOKINASE FAMILY MEMBER"/>
    <property type="match status" value="1"/>
</dbReference>
<sequence>MREGFTRIIPPGCHSTLLSSSGQFIIFWKPIPKSRRIWLQCCCGAVTAPRRDSPPRDTRKESDVTEFPIERGPQPPEVEVLCIGETMVMVAPTPPGPLTDPGTALRLSIGGAESNVAMSLAQLGISAGWWSRLSDDPLGHFVHDLIAEHLVDTRSVEFDEIRPTGLYLKDQASGETRVTYYRQGSAASAMSPRDRGRLPAWTRLLHLSGITPALSPGADALVEELLDAPRPAGRRVSFDINHRPPLWSAEEAGARLHALAAKADIVFVGLDEAHRIWNTATPDEVRALLPAVPQLVVKDGPRAACAYTAAGVTRVPAPPAEVTEVVGAGDAFAAGYLAAELRGLPTRRALMAGHLAAREAIKITSDVPALPRLDSLLDEAPRIWAAADAPLRPAPDSPPLAKENR</sequence>
<proteinExistence type="inferred from homology"/>
<comment type="caution">
    <text evidence="8">The sequence shown here is derived from an EMBL/GenBank/DDBJ whole genome shotgun (WGS) entry which is preliminary data.</text>
</comment>
<evidence type="ECO:0000256" key="3">
    <source>
        <dbReference type="ARBA" id="ARBA00022741"/>
    </source>
</evidence>
<dbReference type="InterPro" id="IPR011611">
    <property type="entry name" value="PfkB_dom"/>
</dbReference>
<dbReference type="EMBL" id="JAEHOH010000007">
    <property type="protein sequence ID" value="MBK0418658.1"/>
    <property type="molecule type" value="Genomic_DNA"/>
</dbReference>
<name>A0A934Q6M7_9MICO</name>
<evidence type="ECO:0000256" key="2">
    <source>
        <dbReference type="ARBA" id="ARBA00022679"/>
    </source>
</evidence>
<feature type="region of interest" description="Disordered" evidence="6">
    <location>
        <begin position="49"/>
        <end position="71"/>
    </location>
</feature>
<dbReference type="PANTHER" id="PTHR43085:SF1">
    <property type="entry name" value="PSEUDOURIDINE KINASE-RELATED"/>
    <property type="match status" value="1"/>
</dbReference>
<evidence type="ECO:0000259" key="7">
    <source>
        <dbReference type="Pfam" id="PF00294"/>
    </source>
</evidence>
<keyword evidence="2" id="KW-0808">Transferase</keyword>
<evidence type="ECO:0000256" key="1">
    <source>
        <dbReference type="ARBA" id="ARBA00010688"/>
    </source>
</evidence>
<protein>
    <submittedName>
        <fullName evidence="8">Sugar kinase</fullName>
    </submittedName>
</protein>
<evidence type="ECO:0000313" key="8">
    <source>
        <dbReference type="EMBL" id="MBK0418658.1"/>
    </source>
</evidence>
<evidence type="ECO:0000256" key="5">
    <source>
        <dbReference type="ARBA" id="ARBA00022840"/>
    </source>
</evidence>
<dbReference type="SUPFAM" id="SSF53613">
    <property type="entry name" value="Ribokinase-like"/>
    <property type="match status" value="1"/>
</dbReference>
<dbReference type="Proteomes" id="UP000608530">
    <property type="component" value="Unassembled WGS sequence"/>
</dbReference>
<evidence type="ECO:0000256" key="6">
    <source>
        <dbReference type="SAM" id="MobiDB-lite"/>
    </source>
</evidence>
<dbReference type="GO" id="GO:0005524">
    <property type="term" value="F:ATP binding"/>
    <property type="evidence" value="ECO:0007669"/>
    <property type="project" value="UniProtKB-KW"/>
</dbReference>